<evidence type="ECO:0000256" key="1">
    <source>
        <dbReference type="ARBA" id="ARBA00023157"/>
    </source>
</evidence>
<feature type="domain" description="Laminin N-terminal" evidence="4">
    <location>
        <begin position="83"/>
        <end position="349"/>
    </location>
</feature>
<dbReference type="GO" id="GO:0034446">
    <property type="term" value="P:substrate adhesion-dependent cell spreading"/>
    <property type="evidence" value="ECO:0007669"/>
    <property type="project" value="TreeGrafter"/>
</dbReference>
<evidence type="ECO:0000256" key="2">
    <source>
        <dbReference type="ARBA" id="ARBA00023292"/>
    </source>
</evidence>
<feature type="compositionally biased region" description="Basic residues" evidence="3">
    <location>
        <begin position="499"/>
        <end position="512"/>
    </location>
</feature>
<dbReference type="EMBL" id="RHFK02000021">
    <property type="protein sequence ID" value="TWW56208.1"/>
    <property type="molecule type" value="Genomic_DNA"/>
</dbReference>
<protein>
    <submittedName>
        <fullName evidence="5">Laminin subunit beta-1</fullName>
    </submittedName>
</protein>
<sequence length="523" mass="57381">MEGGVLDKFRALPRLNSPLHYDRARDNPFQVKVCACLKTEEATEESRQDRPVSMQPIMAVYLSLMLAAVVLGQMEPSGLHGCAEGGCYPATGNLLIGRAANLSTTSTCGLHGPEQYCIVSHLQESDKCFECNSQHSYDPYNHRNSHRIDNVIYLMDSNEDETWWQSVNGQENVSIRLNLEAEFHFTHLIIKFKTFRPAAMIIERSADFGRTWRPYRYFASNCTRTFPGIPANSLRHINDIICEERYSDIEPSTNGEHQGNREQTRPNRKQGAGAALQETGSRSGPPGNREKERPSRKQGAGAALQEQGTDAALQVTGNRRGPPGNKEQEQPSRKQGTGAALQETGSRGGRPGNREQERPSRKQGTGAALQETGSIGGRSGNREQERPSRKQGTGAALQETGNRSGPPGNREQVRPSRKQGTGAALQETGNRSSPPGNREQERPSRKQGTGAALQETGNRSGPPGNREQERPSRKQAAGAALQETGSRGGPPGNAEHQHMTRKMNKQPHKTNRHPGTDRQAQPA</sequence>
<keyword evidence="1" id="KW-1015">Disulfide bond</keyword>
<dbReference type="GO" id="GO:0043256">
    <property type="term" value="C:laminin complex"/>
    <property type="evidence" value="ECO:0007669"/>
    <property type="project" value="TreeGrafter"/>
</dbReference>
<dbReference type="SMART" id="SM00136">
    <property type="entry name" value="LamNT"/>
    <property type="match status" value="1"/>
</dbReference>
<evidence type="ECO:0000313" key="6">
    <source>
        <dbReference type="Proteomes" id="UP000324091"/>
    </source>
</evidence>
<dbReference type="Proteomes" id="UP000324091">
    <property type="component" value="Chromosome 8"/>
</dbReference>
<dbReference type="PANTHER" id="PTHR10574">
    <property type="entry name" value="NETRIN/LAMININ-RELATED"/>
    <property type="match status" value="1"/>
</dbReference>
<dbReference type="InterPro" id="IPR008211">
    <property type="entry name" value="Laminin_N"/>
</dbReference>
<organism evidence="5 6">
    <name type="scientific">Takifugu flavidus</name>
    <name type="common">sansaifugu</name>
    <dbReference type="NCBI Taxonomy" id="433684"/>
    <lineage>
        <taxon>Eukaryota</taxon>
        <taxon>Metazoa</taxon>
        <taxon>Chordata</taxon>
        <taxon>Craniata</taxon>
        <taxon>Vertebrata</taxon>
        <taxon>Euteleostomi</taxon>
        <taxon>Actinopterygii</taxon>
        <taxon>Neopterygii</taxon>
        <taxon>Teleostei</taxon>
        <taxon>Neoteleostei</taxon>
        <taxon>Acanthomorphata</taxon>
        <taxon>Eupercaria</taxon>
        <taxon>Tetraodontiformes</taxon>
        <taxon>Tetradontoidea</taxon>
        <taxon>Tetraodontidae</taxon>
        <taxon>Takifugu</taxon>
    </lineage>
</organism>
<dbReference type="Gene3D" id="2.60.120.260">
    <property type="entry name" value="Galactose-binding domain-like"/>
    <property type="match status" value="1"/>
</dbReference>
<feature type="region of interest" description="Disordered" evidence="3">
    <location>
        <begin position="249"/>
        <end position="523"/>
    </location>
</feature>
<name>A0A5C6MNR6_9TELE</name>
<dbReference type="InterPro" id="IPR050440">
    <property type="entry name" value="Laminin/Netrin_ECM"/>
</dbReference>
<dbReference type="GO" id="GO:0016477">
    <property type="term" value="P:cell migration"/>
    <property type="evidence" value="ECO:0007669"/>
    <property type="project" value="TreeGrafter"/>
</dbReference>
<dbReference type="GO" id="GO:0070831">
    <property type="term" value="P:basement membrane assembly"/>
    <property type="evidence" value="ECO:0007669"/>
    <property type="project" value="TreeGrafter"/>
</dbReference>
<accession>A0A5C6MNR6</accession>
<dbReference type="PROSITE" id="PS51117">
    <property type="entry name" value="LAMININ_NTER"/>
    <property type="match status" value="1"/>
</dbReference>
<evidence type="ECO:0000313" key="5">
    <source>
        <dbReference type="EMBL" id="TWW56208.1"/>
    </source>
</evidence>
<evidence type="ECO:0000256" key="3">
    <source>
        <dbReference type="SAM" id="MobiDB-lite"/>
    </source>
</evidence>
<keyword evidence="6" id="KW-1185">Reference proteome</keyword>
<dbReference type="GO" id="GO:0009887">
    <property type="term" value="P:animal organ morphogenesis"/>
    <property type="evidence" value="ECO:0007669"/>
    <property type="project" value="TreeGrafter"/>
</dbReference>
<dbReference type="GO" id="GO:0009888">
    <property type="term" value="P:tissue development"/>
    <property type="evidence" value="ECO:0007669"/>
    <property type="project" value="TreeGrafter"/>
</dbReference>
<dbReference type="GO" id="GO:0007411">
    <property type="term" value="P:axon guidance"/>
    <property type="evidence" value="ECO:0007669"/>
    <property type="project" value="TreeGrafter"/>
</dbReference>
<dbReference type="Pfam" id="PF00055">
    <property type="entry name" value="Laminin_N"/>
    <property type="match status" value="1"/>
</dbReference>
<dbReference type="PANTHER" id="PTHR10574:SF197">
    <property type="entry name" value="LAMININ SUBUNIT BETA-1 ISOFORM X1"/>
    <property type="match status" value="1"/>
</dbReference>
<comment type="caution">
    <text evidence="5">The sequence shown here is derived from an EMBL/GenBank/DDBJ whole genome shotgun (WGS) entry which is preliminary data.</text>
</comment>
<evidence type="ECO:0000259" key="4">
    <source>
        <dbReference type="PROSITE" id="PS51117"/>
    </source>
</evidence>
<gene>
    <name evidence="5" type="ORF">D4764_08G0001950</name>
</gene>
<dbReference type="AlphaFoldDB" id="A0A5C6MNR6"/>
<reference evidence="5 6" key="1">
    <citation type="submission" date="2019-04" db="EMBL/GenBank/DDBJ databases">
        <title>Chromosome genome assembly for Takifugu flavidus.</title>
        <authorList>
            <person name="Xiao S."/>
        </authorList>
    </citation>
    <scope>NUCLEOTIDE SEQUENCE [LARGE SCALE GENOMIC DNA]</scope>
    <source>
        <strain evidence="5">HTHZ2018</strain>
        <tissue evidence="5">Muscle</tissue>
    </source>
</reference>
<keyword evidence="2" id="KW-0424">Laminin EGF-like domain</keyword>
<proteinExistence type="predicted"/>